<feature type="transmembrane region" description="Helical" evidence="2">
    <location>
        <begin position="6"/>
        <end position="23"/>
    </location>
</feature>
<evidence type="ECO:0000256" key="2">
    <source>
        <dbReference type="SAM" id="Phobius"/>
    </source>
</evidence>
<keyword evidence="2" id="KW-1133">Transmembrane helix</keyword>
<proteinExistence type="predicted"/>
<dbReference type="Proteomes" id="UP000244956">
    <property type="component" value="Unassembled WGS sequence"/>
</dbReference>
<dbReference type="OrthoDB" id="1119401at2"/>
<evidence type="ECO:0000256" key="1">
    <source>
        <dbReference type="SAM" id="MobiDB-lite"/>
    </source>
</evidence>
<protein>
    <submittedName>
        <fullName evidence="3">Uncharacterized protein</fullName>
    </submittedName>
</protein>
<gene>
    <name evidence="3" type="ORF">DDZ16_00345</name>
</gene>
<organism evidence="3 4">
    <name type="scientific">Marinilabilia rubra</name>
    <dbReference type="NCBI Taxonomy" id="2162893"/>
    <lineage>
        <taxon>Bacteria</taxon>
        <taxon>Pseudomonadati</taxon>
        <taxon>Bacteroidota</taxon>
        <taxon>Bacteroidia</taxon>
        <taxon>Marinilabiliales</taxon>
        <taxon>Marinilabiliaceae</taxon>
        <taxon>Marinilabilia</taxon>
    </lineage>
</organism>
<feature type="region of interest" description="Disordered" evidence="1">
    <location>
        <begin position="28"/>
        <end position="77"/>
    </location>
</feature>
<feature type="compositionally biased region" description="Basic and acidic residues" evidence="1">
    <location>
        <begin position="29"/>
        <end position="41"/>
    </location>
</feature>
<dbReference type="EMBL" id="QEWP01000001">
    <property type="protein sequence ID" value="PWE00974.1"/>
    <property type="molecule type" value="Genomic_DNA"/>
</dbReference>
<keyword evidence="4" id="KW-1185">Reference proteome</keyword>
<evidence type="ECO:0000313" key="4">
    <source>
        <dbReference type="Proteomes" id="UP000244956"/>
    </source>
</evidence>
<dbReference type="RefSeq" id="WP_109262429.1">
    <property type="nucleotide sequence ID" value="NZ_QEWP01000001.1"/>
</dbReference>
<sequence length="155" mass="17882">MDGISGEIIYIIIMLVIFIFSALKKKKGRGGEMPEPDREVENPMDEVFSPFKEIFGDDEEEEEKPQPAPVAREFKNGRKDFKDAPFVKEDYVFTSNTSPGDARRQRKNKTPGRQTVLKSEESMPNESEQTDSGLHEWFDLRKAVIHSEILKRPDY</sequence>
<accession>A0A2U2BD30</accession>
<keyword evidence="2" id="KW-0472">Membrane</keyword>
<evidence type="ECO:0000313" key="3">
    <source>
        <dbReference type="EMBL" id="PWE00974.1"/>
    </source>
</evidence>
<dbReference type="AlphaFoldDB" id="A0A2U2BD30"/>
<name>A0A2U2BD30_9BACT</name>
<comment type="caution">
    <text evidence="3">The sequence shown here is derived from an EMBL/GenBank/DDBJ whole genome shotgun (WGS) entry which is preliminary data.</text>
</comment>
<feature type="compositionally biased region" description="Polar residues" evidence="1">
    <location>
        <begin position="111"/>
        <end position="132"/>
    </location>
</feature>
<feature type="region of interest" description="Disordered" evidence="1">
    <location>
        <begin position="90"/>
        <end position="135"/>
    </location>
</feature>
<reference evidence="3 4" key="1">
    <citation type="submission" date="2018-05" db="EMBL/GenBank/DDBJ databases">
        <title>Marinilabilia rubrum sp. nov., isolated from saltern sediment.</title>
        <authorList>
            <person name="Zhang R."/>
        </authorList>
    </citation>
    <scope>NUCLEOTIDE SEQUENCE [LARGE SCALE GENOMIC DNA]</scope>
    <source>
        <strain evidence="3 4">WTE16</strain>
    </source>
</reference>
<keyword evidence="2" id="KW-0812">Transmembrane</keyword>